<name>A0A447RBH0_SALER</name>
<dbReference type="Pfam" id="PF00311">
    <property type="entry name" value="PEPcase"/>
    <property type="match status" value="1"/>
</dbReference>
<dbReference type="GO" id="GO:0015977">
    <property type="term" value="P:carbon fixation"/>
    <property type="evidence" value="ECO:0007669"/>
    <property type="project" value="InterPro"/>
</dbReference>
<gene>
    <name evidence="3" type="primary">ppc_3</name>
    <name evidence="3" type="ORF">NCTC10047_05620</name>
</gene>
<dbReference type="EMBL" id="LR134156">
    <property type="protein sequence ID" value="VEA79603.1"/>
    <property type="molecule type" value="Genomic_DNA"/>
</dbReference>
<evidence type="ECO:0000256" key="2">
    <source>
        <dbReference type="ARBA" id="ARBA00022419"/>
    </source>
</evidence>
<protein>
    <recommendedName>
        <fullName evidence="2">Phosphoenolpyruvate carboxylase</fullName>
    </recommendedName>
</protein>
<dbReference type="PANTHER" id="PTHR30523:SF6">
    <property type="entry name" value="PHOSPHOENOLPYRUVATE CARBOXYLASE"/>
    <property type="match status" value="1"/>
</dbReference>
<accession>A0A447RBH0</accession>
<evidence type="ECO:0000313" key="4">
    <source>
        <dbReference type="Proteomes" id="UP000275676"/>
    </source>
</evidence>
<comment type="function">
    <text evidence="1">Forms oxaloacetate, a four-carbon dicarboxylic acid source for the tricarboxylic acid cycle.</text>
</comment>
<sequence>MVKQSELEAMCRDWPFFSTRLGMLEMVFSKADLWLADYYDQRLVAKTLWPLGKELRDLLEEDIKVVLAIANDSHLMADLPWDCGVHSVKKCLYRSFKRVAGGVAASFPSD</sequence>
<evidence type="ECO:0000313" key="3">
    <source>
        <dbReference type="EMBL" id="VEA79603.1"/>
    </source>
</evidence>
<dbReference type="AlphaFoldDB" id="A0A447RBH0"/>
<dbReference type="InterPro" id="IPR015813">
    <property type="entry name" value="Pyrv/PenolPyrv_kinase-like_dom"/>
</dbReference>
<evidence type="ECO:0000256" key="1">
    <source>
        <dbReference type="ARBA" id="ARBA00003670"/>
    </source>
</evidence>
<dbReference type="PANTHER" id="PTHR30523">
    <property type="entry name" value="PHOSPHOENOLPYRUVATE CARBOXYLASE"/>
    <property type="match status" value="1"/>
</dbReference>
<proteinExistence type="predicted"/>
<keyword evidence="3" id="KW-0670">Pyruvate</keyword>
<dbReference type="SUPFAM" id="SSF51621">
    <property type="entry name" value="Phosphoenolpyruvate/pyruvate domain"/>
    <property type="match status" value="1"/>
</dbReference>
<organism evidence="3 4">
    <name type="scientific">Salmonella enterica subsp. arizonae</name>
    <dbReference type="NCBI Taxonomy" id="59203"/>
    <lineage>
        <taxon>Bacteria</taxon>
        <taxon>Pseudomonadati</taxon>
        <taxon>Pseudomonadota</taxon>
        <taxon>Gammaproteobacteria</taxon>
        <taxon>Enterobacterales</taxon>
        <taxon>Enterobacteriaceae</taxon>
        <taxon>Salmonella</taxon>
    </lineage>
</organism>
<dbReference type="GO" id="GO:0005829">
    <property type="term" value="C:cytosol"/>
    <property type="evidence" value="ECO:0007669"/>
    <property type="project" value="TreeGrafter"/>
</dbReference>
<dbReference type="InterPro" id="IPR021135">
    <property type="entry name" value="PEP_COase"/>
</dbReference>
<dbReference type="Proteomes" id="UP000275676">
    <property type="component" value="Chromosome"/>
</dbReference>
<dbReference type="GO" id="GO:0008964">
    <property type="term" value="F:phosphoenolpyruvate carboxylase activity"/>
    <property type="evidence" value="ECO:0007669"/>
    <property type="project" value="InterPro"/>
</dbReference>
<dbReference type="GO" id="GO:0006099">
    <property type="term" value="P:tricarboxylic acid cycle"/>
    <property type="evidence" value="ECO:0007669"/>
    <property type="project" value="InterPro"/>
</dbReference>
<reference evidence="3 4" key="1">
    <citation type="submission" date="2018-12" db="EMBL/GenBank/DDBJ databases">
        <authorList>
            <consortium name="Pathogen Informatics"/>
        </authorList>
    </citation>
    <scope>NUCLEOTIDE SEQUENCE [LARGE SCALE GENOMIC DNA]</scope>
    <source>
        <strain evidence="3 4">NCTC10047</strain>
    </source>
</reference>
<keyword evidence="3" id="KW-0456">Lyase</keyword>